<dbReference type="AlphaFoldDB" id="A0A0A1UGN0"/>
<organism evidence="1 2">
    <name type="scientific">Entamoeba invadens IP1</name>
    <dbReference type="NCBI Taxonomy" id="370355"/>
    <lineage>
        <taxon>Eukaryota</taxon>
        <taxon>Amoebozoa</taxon>
        <taxon>Evosea</taxon>
        <taxon>Archamoebae</taxon>
        <taxon>Mastigamoebida</taxon>
        <taxon>Entamoebidae</taxon>
        <taxon>Entamoeba</taxon>
    </lineage>
</organism>
<dbReference type="EMBL" id="KB206320">
    <property type="protein sequence ID" value="ELP92849.1"/>
    <property type="molecule type" value="Genomic_DNA"/>
</dbReference>
<dbReference type="KEGG" id="eiv:EIN_507500"/>
<reference evidence="1 2" key="1">
    <citation type="submission" date="2012-10" db="EMBL/GenBank/DDBJ databases">
        <authorList>
            <person name="Zafar N."/>
            <person name="Inman J."/>
            <person name="Hall N."/>
            <person name="Lorenzi H."/>
            <person name="Caler E."/>
        </authorList>
    </citation>
    <scope>NUCLEOTIDE SEQUENCE [LARGE SCALE GENOMIC DNA]</scope>
    <source>
        <strain evidence="1 2">IP1</strain>
    </source>
</reference>
<dbReference type="OrthoDB" id="14767at2759"/>
<name>A0A0A1UGN0_ENTIV</name>
<proteinExistence type="predicted"/>
<dbReference type="Proteomes" id="UP000014680">
    <property type="component" value="Unassembled WGS sequence"/>
</dbReference>
<dbReference type="PANTHER" id="PTHR12864">
    <property type="entry name" value="RAN BINDING PROTEIN 9-RELATED"/>
    <property type="match status" value="1"/>
</dbReference>
<protein>
    <submittedName>
        <fullName evidence="1">Uncharacterized protein</fullName>
    </submittedName>
</protein>
<dbReference type="Gene3D" id="2.60.120.920">
    <property type="match status" value="1"/>
</dbReference>
<dbReference type="InterPro" id="IPR050618">
    <property type="entry name" value="Ubq-SigPath_Reg"/>
</dbReference>
<dbReference type="InterPro" id="IPR043136">
    <property type="entry name" value="B30.2/SPRY_sf"/>
</dbReference>
<sequence length="200" mass="23156">MYIKQRFNNIWSYLIQYKVHDKSKNLHKAMGYMMNMSSDIQIVNNTIQRVKENLDMWKVSYICSSLCWTDLKTTDNSFHLGLDEGSVGYCSDDGKVYNSSGESVKQLLSYGKIENHEVIIGCGFYPTTLKMFYTINGELVYSQHVEFENVYGAISVTSFQPFELNFGDKKFCFDIYSRWAGKIKDVESEVNDSQNDTFET</sequence>
<accession>A0A0A1UGN0</accession>
<dbReference type="VEuPathDB" id="AmoebaDB:EIN_507500"/>
<dbReference type="GeneID" id="14891856"/>
<evidence type="ECO:0000313" key="1">
    <source>
        <dbReference type="EMBL" id="ELP92849.1"/>
    </source>
</evidence>
<evidence type="ECO:0000313" key="2">
    <source>
        <dbReference type="Proteomes" id="UP000014680"/>
    </source>
</evidence>
<dbReference type="RefSeq" id="XP_004259620.1">
    <property type="nucleotide sequence ID" value="XM_004259572.1"/>
</dbReference>
<gene>
    <name evidence="1" type="ORF">EIN_507500</name>
</gene>
<keyword evidence="2" id="KW-1185">Reference proteome</keyword>